<protein>
    <submittedName>
        <fullName evidence="3">Protoheme IX farnesyltransferase</fullName>
    </submittedName>
</protein>
<reference evidence="3 4" key="1">
    <citation type="submission" date="2018-08" db="EMBL/GenBank/DDBJ databases">
        <title>Fulvimarina sp. 85, whole genome shotgun sequence.</title>
        <authorList>
            <person name="Tuo L."/>
        </authorList>
    </citation>
    <scope>NUCLEOTIDE SEQUENCE [LARGE SCALE GENOMIC DNA]</scope>
    <source>
        <strain evidence="3 4">85</strain>
    </source>
</reference>
<keyword evidence="3" id="KW-0808">Transferase</keyword>
<gene>
    <name evidence="3" type="ORF">DYI37_08150</name>
</gene>
<dbReference type="Proteomes" id="UP000264310">
    <property type="component" value="Unassembled WGS sequence"/>
</dbReference>
<dbReference type="GO" id="GO:0016740">
    <property type="term" value="F:transferase activity"/>
    <property type="evidence" value="ECO:0007669"/>
    <property type="project" value="UniProtKB-KW"/>
</dbReference>
<comment type="caution">
    <text evidence="3">The sequence shown here is derived from an EMBL/GenBank/DDBJ whole genome shotgun (WGS) entry which is preliminary data.</text>
</comment>
<evidence type="ECO:0000313" key="4">
    <source>
        <dbReference type="Proteomes" id="UP000264310"/>
    </source>
</evidence>
<organism evidence="3 4">
    <name type="scientific">Fulvimarina endophytica</name>
    <dbReference type="NCBI Taxonomy" id="2293836"/>
    <lineage>
        <taxon>Bacteria</taxon>
        <taxon>Pseudomonadati</taxon>
        <taxon>Pseudomonadota</taxon>
        <taxon>Alphaproteobacteria</taxon>
        <taxon>Hyphomicrobiales</taxon>
        <taxon>Aurantimonadaceae</taxon>
        <taxon>Fulvimarina</taxon>
    </lineage>
</organism>
<keyword evidence="4" id="KW-1185">Reference proteome</keyword>
<name>A0A371X513_9HYPH</name>
<dbReference type="AlphaFoldDB" id="A0A371X513"/>
<sequence>MSEKDKPETVKLTPAEEKARRKRSIAIALTLLVLVGVFYVVSLIKMGS</sequence>
<feature type="region of interest" description="Disordered" evidence="1">
    <location>
        <begin position="1"/>
        <end position="20"/>
    </location>
</feature>
<dbReference type="RefSeq" id="WP_116682712.1">
    <property type="nucleotide sequence ID" value="NZ_QURL01000003.1"/>
</dbReference>
<evidence type="ECO:0000313" key="3">
    <source>
        <dbReference type="EMBL" id="RFC64297.1"/>
    </source>
</evidence>
<accession>A0A371X513</accession>
<dbReference type="OrthoDB" id="8243434at2"/>
<feature type="compositionally biased region" description="Basic and acidic residues" evidence="1">
    <location>
        <begin position="1"/>
        <end position="19"/>
    </location>
</feature>
<keyword evidence="2" id="KW-0812">Transmembrane</keyword>
<keyword evidence="2" id="KW-0472">Membrane</keyword>
<feature type="transmembrane region" description="Helical" evidence="2">
    <location>
        <begin position="25"/>
        <end position="44"/>
    </location>
</feature>
<evidence type="ECO:0000256" key="2">
    <source>
        <dbReference type="SAM" id="Phobius"/>
    </source>
</evidence>
<proteinExistence type="predicted"/>
<keyword evidence="2" id="KW-1133">Transmembrane helix</keyword>
<evidence type="ECO:0000256" key="1">
    <source>
        <dbReference type="SAM" id="MobiDB-lite"/>
    </source>
</evidence>
<dbReference type="EMBL" id="QURL01000003">
    <property type="protein sequence ID" value="RFC64297.1"/>
    <property type="molecule type" value="Genomic_DNA"/>
</dbReference>